<evidence type="ECO:0000256" key="11">
    <source>
        <dbReference type="ARBA" id="ARBA00022741"/>
    </source>
</evidence>
<evidence type="ECO:0000256" key="24">
    <source>
        <dbReference type="ARBA" id="ARBA00048977"/>
    </source>
</evidence>
<feature type="region of interest" description="Disordered" evidence="25">
    <location>
        <begin position="446"/>
        <end position="471"/>
    </location>
</feature>
<comment type="similarity">
    <text evidence="19">Belongs to the protein kinase superfamily. CMGC Ser/Thr protein kinase family.</text>
</comment>
<reference evidence="27" key="1">
    <citation type="submission" date="2025-08" db="UniProtKB">
        <authorList>
            <consortium name="Ensembl"/>
        </authorList>
    </citation>
    <scope>IDENTIFICATION</scope>
</reference>
<keyword evidence="13" id="KW-0995">Kinetochore</keyword>
<dbReference type="InterPro" id="IPR008271">
    <property type="entry name" value="Ser/Thr_kinase_AS"/>
</dbReference>
<dbReference type="PROSITE" id="PS50011">
    <property type="entry name" value="PROTEIN_KINASE_DOM"/>
    <property type="match status" value="1"/>
</dbReference>
<comment type="subcellular location">
    <subcellularLocation>
        <location evidence="2">Chromosome</location>
        <location evidence="2">Centromere</location>
        <location evidence="2">Kinetochore</location>
    </subcellularLocation>
    <subcellularLocation>
        <location evidence="1">Nucleus</location>
    </subcellularLocation>
</comment>
<feature type="region of interest" description="Disordered" evidence="25">
    <location>
        <begin position="1"/>
        <end position="78"/>
    </location>
</feature>
<keyword evidence="16" id="KW-0007">Acetylation</keyword>
<evidence type="ECO:0000256" key="15">
    <source>
        <dbReference type="ARBA" id="ARBA00022843"/>
    </source>
</evidence>
<dbReference type="PROSITE" id="PS00108">
    <property type="entry name" value="PROTEIN_KINASE_ST"/>
    <property type="match status" value="1"/>
</dbReference>
<keyword evidence="12" id="KW-0418">Kinase</keyword>
<dbReference type="EC" id="2.7.11.1" evidence="3"/>
<dbReference type="CDD" id="cd14135">
    <property type="entry name" value="STKc_PRP4"/>
    <property type="match status" value="1"/>
</dbReference>
<comment type="subunit">
    <text evidence="22">Interacts with CLK1 C-terminus. Associates with the U5 snRNP and NCOR1 deacetylase complexes. Identified in the spliceosome C complex.</text>
</comment>
<evidence type="ECO:0000259" key="26">
    <source>
        <dbReference type="PROSITE" id="PS50011"/>
    </source>
</evidence>
<evidence type="ECO:0000313" key="28">
    <source>
        <dbReference type="Proteomes" id="UP000694568"/>
    </source>
</evidence>
<evidence type="ECO:0000256" key="23">
    <source>
        <dbReference type="ARBA" id="ARBA00048659"/>
    </source>
</evidence>
<dbReference type="GO" id="GO:0000776">
    <property type="term" value="C:kinetochore"/>
    <property type="evidence" value="ECO:0007669"/>
    <property type="project" value="UniProtKB-KW"/>
</dbReference>
<feature type="region of interest" description="Disordered" evidence="25">
    <location>
        <begin position="110"/>
        <end position="426"/>
    </location>
</feature>
<keyword evidence="9" id="KW-0808">Transferase</keyword>
<comment type="catalytic activity">
    <reaction evidence="24">
        <text>L-seryl-[protein] + ATP = O-phospho-L-seryl-[protein] + ADP + H(+)</text>
        <dbReference type="Rhea" id="RHEA:17989"/>
        <dbReference type="Rhea" id="RHEA-COMP:9863"/>
        <dbReference type="Rhea" id="RHEA-COMP:11604"/>
        <dbReference type="ChEBI" id="CHEBI:15378"/>
        <dbReference type="ChEBI" id="CHEBI:29999"/>
        <dbReference type="ChEBI" id="CHEBI:30616"/>
        <dbReference type="ChEBI" id="CHEBI:83421"/>
        <dbReference type="ChEBI" id="CHEBI:456216"/>
        <dbReference type="EC" id="2.7.11.1"/>
    </reaction>
    <physiologicalReaction direction="left-to-right" evidence="24">
        <dbReference type="Rhea" id="RHEA:17990"/>
    </physiologicalReaction>
</comment>
<keyword evidence="15" id="KW-0832">Ubl conjugation</keyword>
<dbReference type="InterPro" id="IPR050494">
    <property type="entry name" value="Ser_Thr_dual-spec_kinase"/>
</dbReference>
<evidence type="ECO:0000256" key="12">
    <source>
        <dbReference type="ARBA" id="ARBA00022777"/>
    </source>
</evidence>
<keyword evidence="28" id="KW-1185">Reference proteome</keyword>
<keyword evidence="11" id="KW-0547">Nucleotide-binding</keyword>
<keyword evidence="6" id="KW-0723">Serine/threonine-protein kinase</keyword>
<dbReference type="Gene3D" id="3.30.200.20">
    <property type="entry name" value="Phosphorylase Kinase, domain 1"/>
    <property type="match status" value="1"/>
</dbReference>
<evidence type="ECO:0000256" key="16">
    <source>
        <dbReference type="ARBA" id="ARBA00022990"/>
    </source>
</evidence>
<dbReference type="GO" id="GO:0005524">
    <property type="term" value="F:ATP binding"/>
    <property type="evidence" value="ECO:0007669"/>
    <property type="project" value="UniProtKB-KW"/>
</dbReference>
<name>A0A8C9XP74_SANLU</name>
<feature type="compositionally biased region" description="Basic residues" evidence="25">
    <location>
        <begin position="384"/>
        <end position="402"/>
    </location>
</feature>
<dbReference type="Proteomes" id="UP000694568">
    <property type="component" value="Unplaced"/>
</dbReference>
<dbReference type="InterPro" id="IPR000719">
    <property type="entry name" value="Prot_kinase_dom"/>
</dbReference>
<dbReference type="GO" id="GO:0045292">
    <property type="term" value="P:mRNA cis splicing, via spliceosome"/>
    <property type="evidence" value="ECO:0007669"/>
    <property type="project" value="InterPro"/>
</dbReference>
<evidence type="ECO:0000256" key="20">
    <source>
        <dbReference type="ARBA" id="ARBA00023637"/>
    </source>
</evidence>
<evidence type="ECO:0000256" key="14">
    <source>
        <dbReference type="ARBA" id="ARBA00022840"/>
    </source>
</evidence>
<feature type="compositionally biased region" description="Basic and acidic residues" evidence="25">
    <location>
        <begin position="346"/>
        <end position="360"/>
    </location>
</feature>
<reference evidence="27" key="2">
    <citation type="submission" date="2025-09" db="UniProtKB">
        <authorList>
            <consortium name="Ensembl"/>
        </authorList>
    </citation>
    <scope>IDENTIFICATION</scope>
</reference>
<keyword evidence="4" id="KW-0158">Chromosome</keyword>
<dbReference type="SUPFAM" id="SSF56112">
    <property type="entry name" value="Protein kinase-like (PK-like)"/>
    <property type="match status" value="1"/>
</dbReference>
<dbReference type="PANTHER" id="PTHR24058">
    <property type="entry name" value="DUAL SPECIFICITY PROTEIN KINASE"/>
    <property type="match status" value="1"/>
</dbReference>
<feature type="compositionally biased region" description="Low complexity" evidence="25">
    <location>
        <begin position="453"/>
        <end position="469"/>
    </location>
</feature>
<protein>
    <recommendedName>
        <fullName evidence="20">Serine/threonine-protein kinase PRP4 homolog</fullName>
        <ecNumber evidence="3">2.7.11.1</ecNumber>
    </recommendedName>
    <alternativeName>
        <fullName evidence="21">PRP4 pre-mRNA-processing factor 4 homolog</fullName>
    </alternativeName>
</protein>
<evidence type="ECO:0000256" key="6">
    <source>
        <dbReference type="ARBA" id="ARBA00022527"/>
    </source>
</evidence>
<keyword evidence="8" id="KW-0507">mRNA processing</keyword>
<evidence type="ECO:0000256" key="8">
    <source>
        <dbReference type="ARBA" id="ARBA00022664"/>
    </source>
</evidence>
<feature type="compositionally biased region" description="Basic and acidic residues" evidence="25">
    <location>
        <begin position="168"/>
        <end position="198"/>
    </location>
</feature>
<evidence type="ECO:0000256" key="3">
    <source>
        <dbReference type="ARBA" id="ARBA00012513"/>
    </source>
</evidence>
<dbReference type="AlphaFoldDB" id="A0A8C9XP74"/>
<evidence type="ECO:0000313" key="27">
    <source>
        <dbReference type="Ensembl" id="ENSSLUP00000013744.1"/>
    </source>
</evidence>
<proteinExistence type="inferred from homology"/>
<dbReference type="GO" id="GO:0005681">
    <property type="term" value="C:spliceosomal complex"/>
    <property type="evidence" value="ECO:0007669"/>
    <property type="project" value="UniProtKB-KW"/>
</dbReference>
<keyword evidence="17" id="KW-0508">mRNA splicing</keyword>
<keyword evidence="5" id="KW-1017">Isopeptide bond</keyword>
<evidence type="ECO:0000256" key="13">
    <source>
        <dbReference type="ARBA" id="ARBA00022838"/>
    </source>
</evidence>
<evidence type="ECO:0000256" key="1">
    <source>
        <dbReference type="ARBA" id="ARBA00004123"/>
    </source>
</evidence>
<sequence length="894" mass="102221">SGKHKRKKHKHRSKHKKHKHASDEDKDRKRKHRHKHRKHKRKEGSSPSAAALFASSGHRKIESSPSSGNPSLDDRALLEDLEKQRAMIKAELDSQLMEGKVQSGMGLILQGYNSGSEEDGEARIRNGEQRQRVSSGKPTSPRGGKGGKSRRDSTEGSKSSSKRRSRSKSADRLAQAKESKQDKVTKTTKDTAVKDRGRGRSRSKDRKHSDSTDRSKERTRKSNSPTTWKGEQKGSRTDRRSSPQRDDRPNQERGSRQSRSPGRERPSRSDADRDKRPAKSPSKDASLGKENRSPHRRGPHSPMRKRSASPRHRDAHHPPASASDRTSKPSNSPSRTRSPPRRARSRSPDARRRDVDRQDSPLRLNYPSLTSMPRRSGERDRYGRLRQYRRSMSRDRDRRRRRSRDEDKFKGSLSEGMKVDKESSEEEMYSYGHSIPAIVQKYKVVSDDTNMVSEPSSPQSSTRSRSPSPDDILERVAADVKEYERENLNTFEASIKAKHNLISQEKDGANPKKPSAPDMFTESDDMFAADFDSARMRAAGVGKDFKENPNLRDNWTDAEGYYRVNIGETLDKRYDVYGYTGQGVFSNVIRARDTARAGQEVAVKIIRNNELMQKTGLKELEFLKKLNDADPDDKFHCLRLFRHFYHKQHLCLVFEPLSMNLREVLKKYGKDVGLHIKAVRSYSQQLFLALKLLKRCNILHADIKPDNILVNESKTILKLCDFGSASHVADNDITPYLVSRFYRAPEIIIGKPYDYGIDMWSVGCTLYELYTGKILFPGSSNNHMIKLAMDLKGKMPNKMIRKGSFKDQHFDQNLNFLYIEVDKVTEREKVTVMSTINPTKDLLTDMIGGQRLPEDQRKKVMQLKDLLDGTLMLDPAKRISINQALQHPFIQEKI</sequence>
<feature type="compositionally biased region" description="Basic and acidic residues" evidence="25">
    <location>
        <begin position="230"/>
        <end position="277"/>
    </location>
</feature>
<dbReference type="FunFam" id="1.10.510.10:FF:000078">
    <property type="entry name" value="Serine/threonine-protein kinase PRP4 homolog"/>
    <property type="match status" value="1"/>
</dbReference>
<accession>A0A8C9XP74</accession>
<dbReference type="InterPro" id="IPR011009">
    <property type="entry name" value="Kinase-like_dom_sf"/>
</dbReference>
<evidence type="ECO:0000256" key="2">
    <source>
        <dbReference type="ARBA" id="ARBA00004629"/>
    </source>
</evidence>
<evidence type="ECO:0000256" key="4">
    <source>
        <dbReference type="ARBA" id="ARBA00022454"/>
    </source>
</evidence>
<keyword evidence="18" id="KW-0539">Nucleus</keyword>
<dbReference type="FunFam" id="3.30.200.20:FF:000123">
    <property type="entry name" value="serine/threonine-protein kinase PRP4 homolog"/>
    <property type="match status" value="1"/>
</dbReference>
<dbReference type="InterPro" id="IPR044092">
    <property type="entry name" value="STKc_PRP4"/>
</dbReference>
<feature type="compositionally biased region" description="Low complexity" evidence="25">
    <location>
        <begin position="45"/>
        <end position="56"/>
    </location>
</feature>
<evidence type="ECO:0000256" key="22">
    <source>
        <dbReference type="ARBA" id="ARBA00046964"/>
    </source>
</evidence>
<keyword evidence="14" id="KW-0067">ATP-binding</keyword>
<dbReference type="Gene3D" id="1.10.510.10">
    <property type="entry name" value="Transferase(Phosphotransferase) domain 1"/>
    <property type="match status" value="1"/>
</dbReference>
<dbReference type="Ensembl" id="ENSSLUT00000014200.1">
    <property type="protein sequence ID" value="ENSSLUP00000013744.1"/>
    <property type="gene ID" value="ENSSLUG00000006383.1"/>
</dbReference>
<comment type="catalytic activity">
    <reaction evidence="23">
        <text>L-threonyl-[protein] + ATP = O-phospho-L-threonyl-[protein] + ADP + H(+)</text>
        <dbReference type="Rhea" id="RHEA:46608"/>
        <dbReference type="Rhea" id="RHEA-COMP:11060"/>
        <dbReference type="Rhea" id="RHEA-COMP:11605"/>
        <dbReference type="ChEBI" id="CHEBI:15378"/>
        <dbReference type="ChEBI" id="CHEBI:30013"/>
        <dbReference type="ChEBI" id="CHEBI:30616"/>
        <dbReference type="ChEBI" id="CHEBI:61977"/>
        <dbReference type="ChEBI" id="CHEBI:456216"/>
        <dbReference type="EC" id="2.7.11.1"/>
    </reaction>
    <physiologicalReaction direction="left-to-right" evidence="23">
        <dbReference type="Rhea" id="RHEA:46609"/>
    </physiologicalReaction>
</comment>
<evidence type="ECO:0000256" key="25">
    <source>
        <dbReference type="SAM" id="MobiDB-lite"/>
    </source>
</evidence>
<evidence type="ECO:0000256" key="7">
    <source>
        <dbReference type="ARBA" id="ARBA00022553"/>
    </source>
</evidence>
<feature type="compositionally biased region" description="Basic and acidic residues" evidence="25">
    <location>
        <begin position="207"/>
        <end position="216"/>
    </location>
</feature>
<dbReference type="Pfam" id="PF00069">
    <property type="entry name" value="Pkinase"/>
    <property type="match status" value="1"/>
</dbReference>
<feature type="compositionally biased region" description="Basic residues" evidence="25">
    <location>
        <begin position="28"/>
        <end position="42"/>
    </location>
</feature>
<evidence type="ECO:0000256" key="17">
    <source>
        <dbReference type="ARBA" id="ARBA00023187"/>
    </source>
</evidence>
<evidence type="ECO:0000256" key="18">
    <source>
        <dbReference type="ARBA" id="ARBA00023242"/>
    </source>
</evidence>
<evidence type="ECO:0000256" key="19">
    <source>
        <dbReference type="ARBA" id="ARBA00023596"/>
    </source>
</evidence>
<dbReference type="GO" id="GO:0004674">
    <property type="term" value="F:protein serine/threonine kinase activity"/>
    <property type="evidence" value="ECO:0007669"/>
    <property type="project" value="UniProtKB-KW"/>
</dbReference>
<keyword evidence="7" id="KW-0597">Phosphoprotein</keyword>
<gene>
    <name evidence="27" type="primary">prpf4bb</name>
</gene>
<keyword evidence="10" id="KW-0747">Spliceosome</keyword>
<dbReference type="SMART" id="SM00220">
    <property type="entry name" value="S_TKc"/>
    <property type="match status" value="1"/>
</dbReference>
<evidence type="ECO:0000256" key="10">
    <source>
        <dbReference type="ARBA" id="ARBA00022728"/>
    </source>
</evidence>
<evidence type="ECO:0000256" key="9">
    <source>
        <dbReference type="ARBA" id="ARBA00022679"/>
    </source>
</evidence>
<feature type="compositionally biased region" description="Low complexity" evidence="25">
    <location>
        <begin position="328"/>
        <end position="337"/>
    </location>
</feature>
<feature type="compositionally biased region" description="Basic residues" evidence="25">
    <location>
        <begin position="1"/>
        <end position="20"/>
    </location>
</feature>
<feature type="compositionally biased region" description="Basic residues" evidence="25">
    <location>
        <begin position="294"/>
        <end position="315"/>
    </location>
</feature>
<dbReference type="PANTHER" id="PTHR24058:SF103">
    <property type="entry name" value="SERINE_THREONINE-PROTEIN KINASE PRP4 HOMOLOG"/>
    <property type="match status" value="1"/>
</dbReference>
<evidence type="ECO:0000256" key="5">
    <source>
        <dbReference type="ARBA" id="ARBA00022499"/>
    </source>
</evidence>
<feature type="compositionally biased region" description="Basic and acidic residues" evidence="25">
    <location>
        <begin position="121"/>
        <end position="131"/>
    </location>
</feature>
<organism evidence="27 28">
    <name type="scientific">Sander lucioperca</name>
    <name type="common">Pike-perch</name>
    <name type="synonym">Perca lucioperca</name>
    <dbReference type="NCBI Taxonomy" id="283035"/>
    <lineage>
        <taxon>Eukaryota</taxon>
        <taxon>Metazoa</taxon>
        <taxon>Chordata</taxon>
        <taxon>Craniata</taxon>
        <taxon>Vertebrata</taxon>
        <taxon>Euteleostomi</taxon>
        <taxon>Actinopterygii</taxon>
        <taxon>Neopterygii</taxon>
        <taxon>Teleostei</taxon>
        <taxon>Neoteleostei</taxon>
        <taxon>Acanthomorphata</taxon>
        <taxon>Eupercaria</taxon>
        <taxon>Perciformes</taxon>
        <taxon>Percoidei</taxon>
        <taxon>Percidae</taxon>
        <taxon>Luciopercinae</taxon>
        <taxon>Sander</taxon>
    </lineage>
</organism>
<evidence type="ECO:0000256" key="21">
    <source>
        <dbReference type="ARBA" id="ARBA00031858"/>
    </source>
</evidence>
<feature type="domain" description="Protein kinase" evidence="26">
    <location>
        <begin position="574"/>
        <end position="890"/>
    </location>
</feature>
<dbReference type="GeneTree" id="ENSGT00940000155562"/>